<dbReference type="KEGG" id="pmet:G4Y79_03990"/>
<organism evidence="1 2">
    <name type="scientific">Phototrophicus methaneseepsis</name>
    <dbReference type="NCBI Taxonomy" id="2710758"/>
    <lineage>
        <taxon>Bacteria</taxon>
        <taxon>Bacillati</taxon>
        <taxon>Chloroflexota</taxon>
        <taxon>Candidatus Thermofontia</taxon>
        <taxon>Phototrophicales</taxon>
        <taxon>Phototrophicaceae</taxon>
        <taxon>Phototrophicus</taxon>
    </lineage>
</organism>
<dbReference type="SUPFAM" id="SSF48371">
    <property type="entry name" value="ARM repeat"/>
    <property type="match status" value="1"/>
</dbReference>
<dbReference type="AlphaFoldDB" id="A0A7S8EB20"/>
<dbReference type="Gene3D" id="1.25.10.10">
    <property type="entry name" value="Leucine-rich Repeat Variant"/>
    <property type="match status" value="1"/>
</dbReference>
<evidence type="ECO:0000313" key="1">
    <source>
        <dbReference type="EMBL" id="QPC83554.1"/>
    </source>
</evidence>
<evidence type="ECO:0000313" key="2">
    <source>
        <dbReference type="Proteomes" id="UP000594468"/>
    </source>
</evidence>
<proteinExistence type="predicted"/>
<reference evidence="1 2" key="1">
    <citation type="submission" date="2020-02" db="EMBL/GenBank/DDBJ databases">
        <authorList>
            <person name="Zheng R.K."/>
            <person name="Sun C.M."/>
        </authorList>
    </citation>
    <scope>NUCLEOTIDE SEQUENCE [LARGE SCALE GENOMIC DNA]</scope>
    <source>
        <strain evidence="2">rifampicinis</strain>
    </source>
</reference>
<dbReference type="RefSeq" id="WP_195171620.1">
    <property type="nucleotide sequence ID" value="NZ_CP062983.1"/>
</dbReference>
<dbReference type="EMBL" id="CP062983">
    <property type="protein sequence ID" value="QPC83554.1"/>
    <property type="molecule type" value="Genomic_DNA"/>
</dbReference>
<evidence type="ECO:0008006" key="3">
    <source>
        <dbReference type="Google" id="ProtNLM"/>
    </source>
</evidence>
<name>A0A7S8EB20_9CHLR</name>
<accession>A0A7S8EB20</accession>
<gene>
    <name evidence="1" type="ORF">G4Y79_03990</name>
</gene>
<dbReference type="InterPro" id="IPR016024">
    <property type="entry name" value="ARM-type_fold"/>
</dbReference>
<dbReference type="InterPro" id="IPR011989">
    <property type="entry name" value="ARM-like"/>
</dbReference>
<protein>
    <recommendedName>
        <fullName evidence="3">HEAT repeat domain-containing protein</fullName>
    </recommendedName>
</protein>
<dbReference type="Proteomes" id="UP000594468">
    <property type="component" value="Chromosome"/>
</dbReference>
<keyword evidence="2" id="KW-1185">Reference proteome</keyword>
<sequence>MDTVIKATFENLYAKDKAVQNDAYDALMEATQQPVDWAYDVWDELVAGLTHKDNHIRAITSQILCQLAISDPDQRMMKDFDVLLNVTRDERFVTARHCLQTIWKVGLAGEQQRQMVMDGLTMRYQDCTAEKNTTLIRYDIIQDLRHLYDATGDESVKSRALMLIETEPDTKYRKKYATIWKNA</sequence>